<dbReference type="EMBL" id="JABSTU010000002">
    <property type="protein sequence ID" value="KAH8037196.1"/>
    <property type="molecule type" value="Genomic_DNA"/>
</dbReference>
<dbReference type="AlphaFoldDB" id="A0A9J6ESM2"/>
<sequence length="181" mass="20282">MHATLIPAVHNLPPHGTRRAGVDDDQTSGSRRTRAVIGVRAGLEMMRQLSVNDVASRLSHAERVHGLYVEVTGEGNFRHLSALRSLCRYVKHVHVHFVHGSFSKALLHCRNIIAVLHDWETCTFTSELPSYKQPDPTALLHFVSCAAMCGNVTFRKPTGMWSCIRLRDLVLDCHEPVILPF</sequence>
<comment type="caution">
    <text evidence="2">The sequence shown here is derived from an EMBL/GenBank/DDBJ whole genome shotgun (WGS) entry which is preliminary data.</text>
</comment>
<evidence type="ECO:0000313" key="2">
    <source>
        <dbReference type="EMBL" id="KAH8037196.1"/>
    </source>
</evidence>
<protein>
    <submittedName>
        <fullName evidence="2">Uncharacterized protein</fullName>
    </submittedName>
</protein>
<keyword evidence="3" id="KW-1185">Reference proteome</keyword>
<accession>A0A9J6ESM2</accession>
<feature type="region of interest" description="Disordered" evidence="1">
    <location>
        <begin position="1"/>
        <end position="31"/>
    </location>
</feature>
<gene>
    <name evidence="2" type="ORF">HPB51_008903</name>
</gene>
<proteinExistence type="predicted"/>
<reference evidence="2" key="2">
    <citation type="submission" date="2021-09" db="EMBL/GenBank/DDBJ databases">
        <authorList>
            <person name="Jia N."/>
            <person name="Wang J."/>
            <person name="Shi W."/>
            <person name="Du L."/>
            <person name="Sun Y."/>
            <person name="Zhan W."/>
            <person name="Jiang J."/>
            <person name="Wang Q."/>
            <person name="Zhang B."/>
            <person name="Ji P."/>
            <person name="Sakyi L.B."/>
            <person name="Cui X."/>
            <person name="Yuan T."/>
            <person name="Jiang B."/>
            <person name="Yang W."/>
            <person name="Lam T.T.-Y."/>
            <person name="Chang Q."/>
            <person name="Ding S."/>
            <person name="Wang X."/>
            <person name="Zhu J."/>
            <person name="Ruan X."/>
            <person name="Zhao L."/>
            <person name="Wei J."/>
            <person name="Que T."/>
            <person name="Du C."/>
            <person name="Cheng J."/>
            <person name="Dai P."/>
            <person name="Han X."/>
            <person name="Huang E."/>
            <person name="Gao Y."/>
            <person name="Liu J."/>
            <person name="Shao H."/>
            <person name="Ye R."/>
            <person name="Li L."/>
            <person name="Wei W."/>
            <person name="Wang X."/>
            <person name="Wang C."/>
            <person name="Huo Q."/>
            <person name="Li W."/>
            <person name="Guo W."/>
            <person name="Chen H."/>
            <person name="Chen S."/>
            <person name="Zhou L."/>
            <person name="Zhou L."/>
            <person name="Ni X."/>
            <person name="Tian J."/>
            <person name="Zhou Y."/>
            <person name="Sheng Y."/>
            <person name="Liu T."/>
            <person name="Pan Y."/>
            <person name="Xia L."/>
            <person name="Li J."/>
            <person name="Zhao F."/>
            <person name="Cao W."/>
        </authorList>
    </citation>
    <scope>NUCLEOTIDE SEQUENCE</scope>
    <source>
        <strain evidence="2">Rmic-2018</strain>
        <tissue evidence="2">Larvae</tissue>
    </source>
</reference>
<dbReference type="Proteomes" id="UP000821866">
    <property type="component" value="Chromosome 10"/>
</dbReference>
<organism evidence="2 3">
    <name type="scientific">Rhipicephalus microplus</name>
    <name type="common">Cattle tick</name>
    <name type="synonym">Boophilus microplus</name>
    <dbReference type="NCBI Taxonomy" id="6941"/>
    <lineage>
        <taxon>Eukaryota</taxon>
        <taxon>Metazoa</taxon>
        <taxon>Ecdysozoa</taxon>
        <taxon>Arthropoda</taxon>
        <taxon>Chelicerata</taxon>
        <taxon>Arachnida</taxon>
        <taxon>Acari</taxon>
        <taxon>Parasitiformes</taxon>
        <taxon>Ixodida</taxon>
        <taxon>Ixodoidea</taxon>
        <taxon>Ixodidae</taxon>
        <taxon>Rhipicephalinae</taxon>
        <taxon>Rhipicephalus</taxon>
        <taxon>Boophilus</taxon>
    </lineage>
</organism>
<evidence type="ECO:0000313" key="3">
    <source>
        <dbReference type="Proteomes" id="UP000821866"/>
    </source>
</evidence>
<evidence type="ECO:0000256" key="1">
    <source>
        <dbReference type="SAM" id="MobiDB-lite"/>
    </source>
</evidence>
<reference evidence="2" key="1">
    <citation type="journal article" date="2020" name="Cell">
        <title>Large-Scale Comparative Analyses of Tick Genomes Elucidate Their Genetic Diversity and Vector Capacities.</title>
        <authorList>
            <consortium name="Tick Genome and Microbiome Consortium (TIGMIC)"/>
            <person name="Jia N."/>
            <person name="Wang J."/>
            <person name="Shi W."/>
            <person name="Du L."/>
            <person name="Sun Y."/>
            <person name="Zhan W."/>
            <person name="Jiang J.F."/>
            <person name="Wang Q."/>
            <person name="Zhang B."/>
            <person name="Ji P."/>
            <person name="Bell-Sakyi L."/>
            <person name="Cui X.M."/>
            <person name="Yuan T.T."/>
            <person name="Jiang B.G."/>
            <person name="Yang W.F."/>
            <person name="Lam T.T."/>
            <person name="Chang Q.C."/>
            <person name="Ding S.J."/>
            <person name="Wang X.J."/>
            <person name="Zhu J.G."/>
            <person name="Ruan X.D."/>
            <person name="Zhao L."/>
            <person name="Wei J.T."/>
            <person name="Ye R.Z."/>
            <person name="Que T.C."/>
            <person name="Du C.H."/>
            <person name="Zhou Y.H."/>
            <person name="Cheng J.X."/>
            <person name="Dai P.F."/>
            <person name="Guo W.B."/>
            <person name="Han X.H."/>
            <person name="Huang E.J."/>
            <person name="Li L.F."/>
            <person name="Wei W."/>
            <person name="Gao Y.C."/>
            <person name="Liu J.Z."/>
            <person name="Shao H.Z."/>
            <person name="Wang X."/>
            <person name="Wang C.C."/>
            <person name="Yang T.C."/>
            <person name="Huo Q.B."/>
            <person name="Li W."/>
            <person name="Chen H.Y."/>
            <person name="Chen S.E."/>
            <person name="Zhou L.G."/>
            <person name="Ni X.B."/>
            <person name="Tian J.H."/>
            <person name="Sheng Y."/>
            <person name="Liu T."/>
            <person name="Pan Y.S."/>
            <person name="Xia L.Y."/>
            <person name="Li J."/>
            <person name="Zhao F."/>
            <person name="Cao W.C."/>
        </authorList>
    </citation>
    <scope>NUCLEOTIDE SEQUENCE</scope>
    <source>
        <strain evidence="2">Rmic-2018</strain>
    </source>
</reference>
<name>A0A9J6ESM2_RHIMP</name>